<dbReference type="GO" id="GO:0015833">
    <property type="term" value="P:peptide transport"/>
    <property type="evidence" value="ECO:0007669"/>
    <property type="project" value="TreeGrafter"/>
</dbReference>
<gene>
    <name evidence="4" type="ORF">SAMN05216258_103228</name>
</gene>
<evidence type="ECO:0000313" key="5">
    <source>
        <dbReference type="Proteomes" id="UP000199377"/>
    </source>
</evidence>
<dbReference type="PANTHER" id="PTHR30290">
    <property type="entry name" value="PERIPLASMIC BINDING COMPONENT OF ABC TRANSPORTER"/>
    <property type="match status" value="1"/>
</dbReference>
<sequence length="528" mass="58091">MDDKLAKLKAEGMLAHLPPLRRRQFLAGAAAAAGVGALGLPRMAAAQSGTTLRISSYTNPSSMDPAIGGNGGDHVYLWNFYDTLIEWDFDTLAPIPSLAKAWAFTDPTTLVLTLEEGVTFHDGSPFNAEAVVFNLERNRSAETSNVKPDLATIESTEATGEFEVTIRLKQPDTALPLILSDRAGMMVSPTALNNDPEANVNRNAVGAGPWKFVSWTDHDKVEGTRNETYWRDGQPAMDNLVMTITPERATAMRAVQSGQSDLAYSLSESQKTLIERLPNLRLVEGPTVYIFQLYLNRSRGPLQDVKVRQALQLAIDREAYVQATQAGVGEPARMFLPQAHWAYSEAAAEHVYFDLDKAKFLLKEAGLESGFEIDFVSYTDQAFVQRQEVVLEQLSKINVRGSFRNGPVPDIVSRFMGKEKSGDSMLSAWTGRPDPTQTYDLLFSENSFYNPGRTPPPEGFAEALAQSRATSDQAERAAAFDKLQTIVMRDALAITLSVRYEVNVATDKVTGFLPNLLGKPKFREVKVG</sequence>
<evidence type="ECO:0000313" key="4">
    <source>
        <dbReference type="EMBL" id="SFH94962.1"/>
    </source>
</evidence>
<dbReference type="PROSITE" id="PS51318">
    <property type="entry name" value="TAT"/>
    <property type="match status" value="1"/>
</dbReference>
<dbReference type="EMBL" id="FOQH01000003">
    <property type="protein sequence ID" value="SFH94962.1"/>
    <property type="molecule type" value="Genomic_DNA"/>
</dbReference>
<comment type="similarity">
    <text evidence="2">Belongs to the bacterial solute-binding protein 5 family.</text>
</comment>
<name>A0A1I3E7J4_9RHOB</name>
<evidence type="ECO:0000256" key="2">
    <source>
        <dbReference type="ARBA" id="ARBA00005695"/>
    </source>
</evidence>
<dbReference type="AlphaFoldDB" id="A0A1I3E7J4"/>
<dbReference type="GO" id="GO:1904680">
    <property type="term" value="F:peptide transmembrane transporter activity"/>
    <property type="evidence" value="ECO:0007669"/>
    <property type="project" value="TreeGrafter"/>
</dbReference>
<dbReference type="STRING" id="1114924.SAMN05216258_103228"/>
<dbReference type="SUPFAM" id="SSF53850">
    <property type="entry name" value="Periplasmic binding protein-like II"/>
    <property type="match status" value="1"/>
</dbReference>
<comment type="subcellular location">
    <subcellularLocation>
        <location evidence="1">Periplasm</location>
    </subcellularLocation>
</comment>
<reference evidence="4 5" key="1">
    <citation type="submission" date="2016-10" db="EMBL/GenBank/DDBJ databases">
        <authorList>
            <person name="de Groot N.N."/>
        </authorList>
    </citation>
    <scope>NUCLEOTIDE SEQUENCE [LARGE SCALE GENOMIC DNA]</scope>
    <source>
        <strain evidence="4 5">CGMCC 1.11030</strain>
    </source>
</reference>
<protein>
    <submittedName>
        <fullName evidence="4">Peptide/nickel transport system permease protein/peptide/nickel transport system substrate-binding protein</fullName>
    </submittedName>
</protein>
<dbReference type="Pfam" id="PF00496">
    <property type="entry name" value="SBP_bac_5"/>
    <property type="match status" value="1"/>
</dbReference>
<dbReference type="InterPro" id="IPR039424">
    <property type="entry name" value="SBP_5"/>
</dbReference>
<dbReference type="Proteomes" id="UP000199377">
    <property type="component" value="Unassembled WGS sequence"/>
</dbReference>
<dbReference type="PIRSF" id="PIRSF002741">
    <property type="entry name" value="MppA"/>
    <property type="match status" value="1"/>
</dbReference>
<evidence type="ECO:0000256" key="1">
    <source>
        <dbReference type="ARBA" id="ARBA00004418"/>
    </source>
</evidence>
<dbReference type="Gene3D" id="3.10.105.10">
    <property type="entry name" value="Dipeptide-binding Protein, Domain 3"/>
    <property type="match status" value="1"/>
</dbReference>
<dbReference type="InterPro" id="IPR000914">
    <property type="entry name" value="SBP_5_dom"/>
</dbReference>
<feature type="domain" description="Solute-binding protein family 5" evidence="3">
    <location>
        <begin position="94"/>
        <end position="447"/>
    </location>
</feature>
<keyword evidence="5" id="KW-1185">Reference proteome</keyword>
<dbReference type="Gene3D" id="3.40.190.10">
    <property type="entry name" value="Periplasmic binding protein-like II"/>
    <property type="match status" value="1"/>
</dbReference>
<dbReference type="GO" id="GO:0043190">
    <property type="term" value="C:ATP-binding cassette (ABC) transporter complex"/>
    <property type="evidence" value="ECO:0007669"/>
    <property type="project" value="InterPro"/>
</dbReference>
<accession>A0A1I3E7J4</accession>
<dbReference type="InterPro" id="IPR006311">
    <property type="entry name" value="TAT_signal"/>
</dbReference>
<organism evidence="4 5">
    <name type="scientific">Albimonas pacifica</name>
    <dbReference type="NCBI Taxonomy" id="1114924"/>
    <lineage>
        <taxon>Bacteria</taxon>
        <taxon>Pseudomonadati</taxon>
        <taxon>Pseudomonadota</taxon>
        <taxon>Alphaproteobacteria</taxon>
        <taxon>Rhodobacterales</taxon>
        <taxon>Paracoccaceae</taxon>
        <taxon>Albimonas</taxon>
    </lineage>
</organism>
<proteinExistence type="inferred from homology"/>
<dbReference type="Gene3D" id="3.90.76.10">
    <property type="entry name" value="Dipeptide-binding Protein, Domain 1"/>
    <property type="match status" value="1"/>
</dbReference>
<dbReference type="GO" id="GO:0030288">
    <property type="term" value="C:outer membrane-bounded periplasmic space"/>
    <property type="evidence" value="ECO:0007669"/>
    <property type="project" value="UniProtKB-ARBA"/>
</dbReference>
<dbReference type="RefSeq" id="WP_218160969.1">
    <property type="nucleotide sequence ID" value="NZ_FOQH01000003.1"/>
</dbReference>
<evidence type="ECO:0000259" key="3">
    <source>
        <dbReference type="Pfam" id="PF00496"/>
    </source>
</evidence>
<dbReference type="InterPro" id="IPR030678">
    <property type="entry name" value="Peptide/Ni-bd"/>
</dbReference>